<evidence type="ECO:0000256" key="8">
    <source>
        <dbReference type="ARBA" id="ARBA00038911"/>
    </source>
</evidence>
<dbReference type="InterPro" id="IPR025661">
    <property type="entry name" value="Pept_asp_AS"/>
</dbReference>
<dbReference type="Pfam" id="PF08246">
    <property type="entry name" value="Inhibitor_I29"/>
    <property type="match status" value="1"/>
</dbReference>
<dbReference type="GO" id="GO:0006508">
    <property type="term" value="P:proteolysis"/>
    <property type="evidence" value="ECO:0007669"/>
    <property type="project" value="UniProtKB-KW"/>
</dbReference>
<comment type="subunit">
    <text evidence="9">Dimer of a heavy and a light chain linked by disulfide bonds.</text>
</comment>
<feature type="signal peptide" evidence="10">
    <location>
        <begin position="1"/>
        <end position="18"/>
    </location>
</feature>
<feature type="domain" description="Peptidase C1A papain C-terminal" evidence="11">
    <location>
        <begin position="116"/>
        <end position="329"/>
    </location>
</feature>
<gene>
    <name evidence="13" type="ORF">Dbus_chr3Lg2160</name>
</gene>
<dbReference type="PROSITE" id="PS00640">
    <property type="entry name" value="THIOL_PROTEASE_ASN"/>
    <property type="match status" value="1"/>
</dbReference>
<dbReference type="InterPro" id="IPR038765">
    <property type="entry name" value="Papain-like_cys_pep_sf"/>
</dbReference>
<evidence type="ECO:0000313" key="13">
    <source>
        <dbReference type="EMBL" id="ALC44994.1"/>
    </source>
</evidence>
<accession>A0A0M5JBR9</accession>
<evidence type="ECO:0000259" key="11">
    <source>
        <dbReference type="SMART" id="SM00645"/>
    </source>
</evidence>
<dbReference type="InterPro" id="IPR013128">
    <property type="entry name" value="Peptidase_C1A"/>
</dbReference>
<dbReference type="SUPFAM" id="SSF54001">
    <property type="entry name" value="Cysteine proteinases"/>
    <property type="match status" value="1"/>
</dbReference>
<dbReference type="EC" id="3.4.22.15" evidence="8"/>
<dbReference type="Gene3D" id="3.90.70.10">
    <property type="entry name" value="Cysteine proteinases"/>
    <property type="match status" value="1"/>
</dbReference>
<dbReference type="Proteomes" id="UP000494163">
    <property type="component" value="Chromosome 3L"/>
</dbReference>
<keyword evidence="4" id="KW-0788">Thiol protease</keyword>
<dbReference type="EMBL" id="CP012525">
    <property type="protein sequence ID" value="ALC44994.1"/>
    <property type="molecule type" value="Genomic_DNA"/>
</dbReference>
<dbReference type="STRING" id="30019.A0A0M5JBR9"/>
<evidence type="ECO:0000256" key="7">
    <source>
        <dbReference type="ARBA" id="ARBA00036319"/>
    </source>
</evidence>
<keyword evidence="10" id="KW-0732">Signal</keyword>
<keyword evidence="3" id="KW-0378">Hydrolase</keyword>
<sequence length="330" mass="37370">KSVASVVLSLIFVAIVQGLAYTDVLETEWSSFRSKHEKLYEDQNEALRRKQIFKQNKELIDTHNKRFADGKESFEMGVNQFTDLSAKEFEEIMLSNLDTPLMQSYNTYTPPENVTLPSSFDWREKKAVTPVKFQGHCGSCWAFAAVGALESYQYIKTGQLMELSEQNLIDCTRKYGNRGCHGGRPRFALKYVQDNGGLESESAYPYEVRDDAQCRFYENAMSVRVLNFTMVAPTEAALAEVVANIGPVAAAVDAGNFQLYKGGVYYDPNCRRNPNHAVLVVGYGHDENHGDYWLVKNSWSTHWGEDGYIRMARNRNNNCQIAAQTVYPVV</sequence>
<protein>
    <recommendedName>
        <fullName evidence="8">cathepsin L</fullName>
        <ecNumber evidence="8">3.4.22.15</ecNumber>
    </recommendedName>
</protein>
<dbReference type="PROSITE" id="PS00139">
    <property type="entry name" value="THIOL_PROTEASE_CYS"/>
    <property type="match status" value="1"/>
</dbReference>
<evidence type="ECO:0000256" key="9">
    <source>
        <dbReference type="ARBA" id="ARBA00063237"/>
    </source>
</evidence>
<keyword evidence="2" id="KW-0645">Protease</keyword>
<name>A0A0M5JBR9_DROBS</name>
<evidence type="ECO:0000256" key="5">
    <source>
        <dbReference type="ARBA" id="ARBA00023145"/>
    </source>
</evidence>
<evidence type="ECO:0000256" key="6">
    <source>
        <dbReference type="ARBA" id="ARBA00023157"/>
    </source>
</evidence>
<dbReference type="SMART" id="SM00848">
    <property type="entry name" value="Inhibitor_I29"/>
    <property type="match status" value="1"/>
</dbReference>
<feature type="non-terminal residue" evidence="13">
    <location>
        <position position="1"/>
    </location>
</feature>
<dbReference type="InterPro" id="IPR000668">
    <property type="entry name" value="Peptidase_C1A_C"/>
</dbReference>
<evidence type="ECO:0000256" key="3">
    <source>
        <dbReference type="ARBA" id="ARBA00022801"/>
    </source>
</evidence>
<evidence type="ECO:0000259" key="12">
    <source>
        <dbReference type="SMART" id="SM00848"/>
    </source>
</evidence>
<dbReference type="CDD" id="cd02248">
    <property type="entry name" value="Peptidase_C1A"/>
    <property type="match status" value="1"/>
</dbReference>
<dbReference type="InterPro" id="IPR039417">
    <property type="entry name" value="Peptidase_C1A_papain-like"/>
</dbReference>
<evidence type="ECO:0000256" key="2">
    <source>
        <dbReference type="ARBA" id="ARBA00022670"/>
    </source>
</evidence>
<dbReference type="InterPro" id="IPR000169">
    <property type="entry name" value="Pept_cys_AS"/>
</dbReference>
<evidence type="ECO:0000256" key="4">
    <source>
        <dbReference type="ARBA" id="ARBA00022807"/>
    </source>
</evidence>
<dbReference type="GO" id="GO:0004197">
    <property type="term" value="F:cysteine-type endopeptidase activity"/>
    <property type="evidence" value="ECO:0007669"/>
    <property type="project" value="UniProtKB-EC"/>
</dbReference>
<feature type="chain" id="PRO_5018726838" description="cathepsin L" evidence="10">
    <location>
        <begin position="19"/>
        <end position="330"/>
    </location>
</feature>
<dbReference type="PANTHER" id="PTHR12411">
    <property type="entry name" value="CYSTEINE PROTEASE FAMILY C1-RELATED"/>
    <property type="match status" value="1"/>
</dbReference>
<organism evidence="13 14">
    <name type="scientific">Drosophila busckii</name>
    <name type="common">Fruit fly</name>
    <dbReference type="NCBI Taxonomy" id="30019"/>
    <lineage>
        <taxon>Eukaryota</taxon>
        <taxon>Metazoa</taxon>
        <taxon>Ecdysozoa</taxon>
        <taxon>Arthropoda</taxon>
        <taxon>Hexapoda</taxon>
        <taxon>Insecta</taxon>
        <taxon>Pterygota</taxon>
        <taxon>Neoptera</taxon>
        <taxon>Endopterygota</taxon>
        <taxon>Diptera</taxon>
        <taxon>Brachycera</taxon>
        <taxon>Muscomorpha</taxon>
        <taxon>Ephydroidea</taxon>
        <taxon>Drosophilidae</taxon>
        <taxon>Drosophila</taxon>
    </lineage>
</organism>
<dbReference type="FunFam" id="3.90.70.10:FF:000006">
    <property type="entry name" value="Cathepsin S"/>
    <property type="match status" value="1"/>
</dbReference>
<keyword evidence="6" id="KW-1015">Disulfide bond</keyword>
<dbReference type="AlphaFoldDB" id="A0A0M5JBR9"/>
<comment type="similarity">
    <text evidence="1">Belongs to the peptidase C1 family.</text>
</comment>
<feature type="domain" description="Cathepsin propeptide inhibitor" evidence="12">
    <location>
        <begin position="29"/>
        <end position="89"/>
    </location>
</feature>
<dbReference type="SMART" id="SM00645">
    <property type="entry name" value="Pept_C1"/>
    <property type="match status" value="1"/>
</dbReference>
<dbReference type="SMR" id="A0A0M5JBR9"/>
<evidence type="ECO:0000256" key="10">
    <source>
        <dbReference type="SAM" id="SignalP"/>
    </source>
</evidence>
<dbReference type="PRINTS" id="PR00705">
    <property type="entry name" value="PAPAIN"/>
</dbReference>
<comment type="catalytic activity">
    <reaction evidence="7">
        <text>Specificity close to that of papain. As compared to cathepsin B, cathepsin L exhibits higher activity toward protein substrates, but has little activity on Z-Arg-Arg-NHMec, and no peptidyl-dipeptidase activity.</text>
        <dbReference type="EC" id="3.4.22.15"/>
    </reaction>
</comment>
<evidence type="ECO:0000256" key="1">
    <source>
        <dbReference type="ARBA" id="ARBA00008455"/>
    </source>
</evidence>
<dbReference type="OMA" id="YCRYRRS"/>
<proteinExistence type="inferred from homology"/>
<keyword evidence="14" id="KW-1185">Reference proteome</keyword>
<evidence type="ECO:0000313" key="14">
    <source>
        <dbReference type="Proteomes" id="UP000494163"/>
    </source>
</evidence>
<dbReference type="OrthoDB" id="10253408at2759"/>
<dbReference type="Pfam" id="PF00112">
    <property type="entry name" value="Peptidase_C1"/>
    <property type="match status" value="1"/>
</dbReference>
<keyword evidence="5" id="KW-0865">Zymogen</keyword>
<reference evidence="13 14" key="1">
    <citation type="submission" date="2015-08" db="EMBL/GenBank/DDBJ databases">
        <title>Ancestral chromatin configuration constrains chromatin evolution on differentiating sex chromosomes in Drosophila.</title>
        <authorList>
            <person name="Zhou Q."/>
            <person name="Bachtrog D."/>
        </authorList>
    </citation>
    <scope>NUCLEOTIDE SEQUENCE [LARGE SCALE GENOMIC DNA]</scope>
    <source>
        <tissue evidence="13">Whole larvae</tissue>
    </source>
</reference>
<dbReference type="InterPro" id="IPR013201">
    <property type="entry name" value="Prot_inhib_I29"/>
</dbReference>
<feature type="non-terminal residue" evidence="13">
    <location>
        <position position="330"/>
    </location>
</feature>